<dbReference type="Proteomes" id="UP000046176">
    <property type="component" value="Unassembled WGS sequence"/>
</dbReference>
<dbReference type="PANTHER" id="PTHR45128">
    <property type="entry name" value="METHYLTRANSFERASE TYPE 11"/>
    <property type="match status" value="1"/>
</dbReference>
<accession>A0A0T7FEF5</accession>
<evidence type="ECO:0000259" key="1">
    <source>
        <dbReference type="Pfam" id="PF21320"/>
    </source>
</evidence>
<gene>
    <name evidence="2" type="ORF">NGAL_HAMBI1145_17970</name>
</gene>
<dbReference type="PANTHER" id="PTHR45128:SF2">
    <property type="entry name" value="METHYLTRANSFERASE DOMAIN-CONTAINING PROTEIN"/>
    <property type="match status" value="1"/>
</dbReference>
<dbReference type="OrthoDB" id="9801363at2"/>
<dbReference type="InterPro" id="IPR029063">
    <property type="entry name" value="SAM-dependent_MTases_sf"/>
</dbReference>
<organism evidence="2 3">
    <name type="scientific">Neorhizobium galegae bv. officinalis</name>
    <dbReference type="NCBI Taxonomy" id="323656"/>
    <lineage>
        <taxon>Bacteria</taxon>
        <taxon>Pseudomonadati</taxon>
        <taxon>Pseudomonadota</taxon>
        <taxon>Alphaproteobacteria</taxon>
        <taxon>Hyphomicrobiales</taxon>
        <taxon>Rhizobiaceae</taxon>
        <taxon>Rhizobium/Agrobacterium group</taxon>
        <taxon>Neorhizobium</taxon>
    </lineage>
</organism>
<name>A0A0T7FEF5_NEOGA</name>
<proteinExistence type="predicted"/>
<feature type="domain" description="S-adenosylmethionine-dependent methyltransferase Rv2258c-like winged HTH" evidence="1">
    <location>
        <begin position="31"/>
        <end position="101"/>
    </location>
</feature>
<keyword evidence="2" id="KW-0808">Transferase</keyword>
<evidence type="ECO:0000313" key="2">
    <source>
        <dbReference type="EMBL" id="CDZ33361.1"/>
    </source>
</evidence>
<dbReference type="Gene3D" id="3.40.50.150">
    <property type="entry name" value="Vaccinia Virus protein VP39"/>
    <property type="match status" value="1"/>
</dbReference>
<dbReference type="EMBL" id="CCRH01000004">
    <property type="protein sequence ID" value="CDZ33361.1"/>
    <property type="molecule type" value="Genomic_DNA"/>
</dbReference>
<dbReference type="SUPFAM" id="SSF53335">
    <property type="entry name" value="S-adenosyl-L-methionine-dependent methyltransferases"/>
    <property type="match status" value="1"/>
</dbReference>
<dbReference type="GO" id="GO:0008168">
    <property type="term" value="F:methyltransferase activity"/>
    <property type="evidence" value="ECO:0007669"/>
    <property type="project" value="UniProtKB-KW"/>
</dbReference>
<sequence length="358" mass="38357">MDYVKTNEIDPAKLDAIVSRAIGDLSAGYGGVMVSIGHRLGLYKAMAGAGPLGAQELASRTGCAERYIREWLGSQVAGGYVLFHAVSDSFELTPEQALVLANEDSPVFLAAAWGVPASMWSDEEKALEAFRKGSGIPWGDHDGRLYCGVASLYRNAYKASLVPEWLPALDGVVDKLKTGASVADVGCGHGHSTVLMAQAFPGSRFRGFDTHRVSLDEGRKIAAEAGVTGRVAFETARAENYPGKGYDLICFFDCLHDMGDPLAAARHAARTLAPDGNVMLVEPFANDRVDDNISPVARMYYAASATICCAHAISDGGHMVLGAQAGEARLREIFYKAGFTRFRRAMATPFNLVLEARL</sequence>
<dbReference type="Pfam" id="PF21320">
    <property type="entry name" value="WHD_Rv2258c"/>
    <property type="match status" value="1"/>
</dbReference>
<dbReference type="InterPro" id="IPR048711">
    <property type="entry name" value="WHD_Rv2258c"/>
</dbReference>
<dbReference type="AlphaFoldDB" id="A0A0T7FEF5"/>
<dbReference type="GO" id="GO:0032259">
    <property type="term" value="P:methylation"/>
    <property type="evidence" value="ECO:0007669"/>
    <property type="project" value="UniProtKB-KW"/>
</dbReference>
<evidence type="ECO:0000313" key="3">
    <source>
        <dbReference type="Proteomes" id="UP000046176"/>
    </source>
</evidence>
<dbReference type="RefSeq" id="WP_046666018.1">
    <property type="nucleotide sequence ID" value="NZ_CCRH01000004.1"/>
</dbReference>
<keyword evidence="2" id="KW-0489">Methyltransferase</keyword>
<protein>
    <submittedName>
        <fullName evidence="2">Methyltransferase type 12</fullName>
    </submittedName>
</protein>
<reference evidence="2 3" key="1">
    <citation type="submission" date="2014-08" db="EMBL/GenBank/DDBJ databases">
        <authorList>
            <person name="Chen Y.-H."/>
        </authorList>
    </citation>
    <scope>NUCLEOTIDE SEQUENCE [LARGE SCALE GENOMIC DNA]</scope>
</reference>
<dbReference type="Pfam" id="PF13489">
    <property type="entry name" value="Methyltransf_23"/>
    <property type="match status" value="1"/>
</dbReference>
<dbReference type="CDD" id="cd02440">
    <property type="entry name" value="AdoMet_MTases"/>
    <property type="match status" value="1"/>
</dbReference>
<dbReference type="InterPro" id="IPR053173">
    <property type="entry name" value="SAM-binding_MTase"/>
</dbReference>